<keyword evidence="13" id="KW-1185">Reference proteome</keyword>
<dbReference type="PANTHER" id="PTHR22988">
    <property type="entry name" value="MYOTONIC DYSTROPHY S/T KINASE-RELATED"/>
    <property type="match status" value="1"/>
</dbReference>
<dbReference type="InterPro" id="IPR000095">
    <property type="entry name" value="CRIB_dom"/>
</dbReference>
<evidence type="ECO:0000256" key="3">
    <source>
        <dbReference type="ARBA" id="ARBA00022833"/>
    </source>
</evidence>
<dbReference type="PROSITE" id="PS50081">
    <property type="entry name" value="ZF_DAG_PE_2"/>
    <property type="match status" value="1"/>
</dbReference>
<dbReference type="Gene3D" id="3.30.60.20">
    <property type="match status" value="1"/>
</dbReference>
<feature type="domain" description="PH" evidence="8">
    <location>
        <begin position="299"/>
        <end position="415"/>
    </location>
</feature>
<dbReference type="SMART" id="SM00109">
    <property type="entry name" value="C1"/>
    <property type="match status" value="1"/>
</dbReference>
<evidence type="ECO:0000256" key="7">
    <source>
        <dbReference type="SAM" id="MobiDB-lite"/>
    </source>
</evidence>
<keyword evidence="2" id="KW-0479">Metal-binding</keyword>
<keyword evidence="1" id="KW-0597">Phosphoprotein</keyword>
<dbReference type="Proteomes" id="UP000276133">
    <property type="component" value="Unassembled WGS sequence"/>
</dbReference>
<evidence type="ECO:0000259" key="9">
    <source>
        <dbReference type="PROSITE" id="PS50081"/>
    </source>
</evidence>
<feature type="coiled-coil region" evidence="6">
    <location>
        <begin position="7"/>
        <end position="44"/>
    </location>
</feature>
<dbReference type="InterPro" id="IPR001849">
    <property type="entry name" value="PH_domain"/>
</dbReference>
<dbReference type="SMART" id="SM00285">
    <property type="entry name" value="PBD"/>
    <property type="match status" value="2"/>
</dbReference>
<dbReference type="PROSITE" id="PS50003">
    <property type="entry name" value="PH_DOMAIN"/>
    <property type="match status" value="1"/>
</dbReference>
<organism evidence="12 13">
    <name type="scientific">Brachionus plicatilis</name>
    <name type="common">Marine rotifer</name>
    <name type="synonym">Brachionus muelleri</name>
    <dbReference type="NCBI Taxonomy" id="10195"/>
    <lineage>
        <taxon>Eukaryota</taxon>
        <taxon>Metazoa</taxon>
        <taxon>Spiralia</taxon>
        <taxon>Gnathifera</taxon>
        <taxon>Rotifera</taxon>
        <taxon>Eurotatoria</taxon>
        <taxon>Monogononta</taxon>
        <taxon>Pseudotrocha</taxon>
        <taxon>Ploima</taxon>
        <taxon>Brachionidae</taxon>
        <taxon>Brachionus</taxon>
    </lineage>
</organism>
<dbReference type="GO" id="GO:0005737">
    <property type="term" value="C:cytoplasm"/>
    <property type="evidence" value="ECO:0007669"/>
    <property type="project" value="TreeGrafter"/>
</dbReference>
<feature type="compositionally biased region" description="Low complexity" evidence="7">
    <location>
        <begin position="971"/>
        <end position="1007"/>
    </location>
</feature>
<evidence type="ECO:0000256" key="1">
    <source>
        <dbReference type="ARBA" id="ARBA00022553"/>
    </source>
</evidence>
<dbReference type="SUPFAM" id="SSF50729">
    <property type="entry name" value="PH domain-like"/>
    <property type="match status" value="1"/>
</dbReference>
<feature type="compositionally biased region" description="Low complexity" evidence="7">
    <location>
        <begin position="209"/>
        <end position="219"/>
    </location>
</feature>
<dbReference type="PROSITE" id="PS50219">
    <property type="entry name" value="CNH"/>
    <property type="match status" value="1"/>
</dbReference>
<dbReference type="SMART" id="SM00036">
    <property type="entry name" value="CNH"/>
    <property type="match status" value="1"/>
</dbReference>
<accession>A0A3M7SW22</accession>
<evidence type="ECO:0000313" key="12">
    <source>
        <dbReference type="EMBL" id="RNA40031.1"/>
    </source>
</evidence>
<dbReference type="GO" id="GO:0004674">
    <property type="term" value="F:protein serine/threonine kinase activity"/>
    <property type="evidence" value="ECO:0007669"/>
    <property type="project" value="UniProtKB-EC"/>
</dbReference>
<dbReference type="SUPFAM" id="SSF57889">
    <property type="entry name" value="Cysteine-rich domain"/>
    <property type="match status" value="1"/>
</dbReference>
<keyword evidence="12" id="KW-0418">Kinase</keyword>
<dbReference type="PANTHER" id="PTHR22988:SF66">
    <property type="entry name" value="SERINE_THREONINE-PROTEIN KINASE GENGHIS KHAN"/>
    <property type="match status" value="1"/>
</dbReference>
<feature type="domain" description="CRIB" evidence="10">
    <location>
        <begin position="842"/>
        <end position="855"/>
    </location>
</feature>
<feature type="region of interest" description="Disordered" evidence="7">
    <location>
        <begin position="170"/>
        <end position="223"/>
    </location>
</feature>
<dbReference type="Pfam" id="PF00780">
    <property type="entry name" value="CNH"/>
    <property type="match status" value="1"/>
</dbReference>
<dbReference type="Gene3D" id="2.30.29.30">
    <property type="entry name" value="Pleckstrin-homology domain (PH domain)/Phosphotyrosine-binding domain (PTB)"/>
    <property type="match status" value="1"/>
</dbReference>
<dbReference type="InterPro" id="IPR057529">
    <property type="entry name" value="MRCK/ROCK_PH"/>
</dbReference>
<proteinExistence type="predicted"/>
<dbReference type="InterPro" id="IPR046349">
    <property type="entry name" value="C1-like_sf"/>
</dbReference>
<dbReference type="GO" id="GO:0046872">
    <property type="term" value="F:metal ion binding"/>
    <property type="evidence" value="ECO:0007669"/>
    <property type="project" value="UniProtKB-KW"/>
</dbReference>
<sequence length="1028" mass="113710">MVQNPICFKLNDMINRLQLEKHSLEQEMNQFNETKQAMNKYDLQMNEILTMLNDEKTVRGHLRSLASKLIEEVDNLKMQTTGSSGAGQPANPAAWKNRCSEKRDRINVLNLQVTLKKEIQVKQQYAEENAQLKQELDLKQTKIAELHAHIEDMRAHISNYRQEIAQLKQTALGTRNEPEQKAQEKAEEKTEEKEEKKEEEKTERLTERSASTTSSCTHMSHSEPVSEHKFEVISFSTIERCEYCCAIMYGMTRQGVRCKRKDCGFKCHPKCRQNLPSNCPLSINQRVKLKGVDFARGTGTLMQGHLKVPKAGGVKKGWAEHYVFLSDARLFVCPLVDQKPSLSPVLIMDMRDPLFCVDTVCESDVIHASKRDLPCIFMASVSKLKAPPCRQKFLFCAKDEKDRSYWISVLKELNERLVQAAKLSSEPDASHVLKVEAREICDASTMRNVSAACLFDSERLLVASDDGIDKIDLRAGDCTISRLHDKKSFAIEVCRAANLIVAISGKHHQIFLFPAAIVDGASVEVVKMEESKGCSMFCLGGVAAAGDAQTLSGSSTATASSVSSSLSGSYSAAAVSALMCVAVKKCVLVYEISCLSTRPKVKKLRDIELTMNVQSIQIIGGQLCIGFQSEFALYSIGQESAPIALNQPDKDPSLYFLAQNPINALLAVQITNEEYLLVFENLGVYVNINGRRNRMEEIMWPSKPLHVAYKDPYLMCFCERGIDVFNVAKGEWIQILQFSKTKPLDRSGSLCISVESQDATSLIHLKHIGEDDIISIAPRNRSLIKSKFRKSSLNRSEETYLSLANTTLNNNTLNHTGHQGSTALNYSSSSASACANSRKSLISGPINFQHIQHIGPNESKSLMSSENSGGLPPLSGTSRLVNISLNESSTFNQNYHPPPKKSQSSSGMRQITKNEISAPTNFRHVVRGLEEFGLAKENVSIKVPSSPTLNKSNISPTSAHQLPNIQAQVKSSSLSSSSSSSSSILHSPNSLNSSVNTSNQNGNMNNNESLAQSIPNTLKTHSVLYNGN</sequence>
<evidence type="ECO:0000259" key="10">
    <source>
        <dbReference type="PROSITE" id="PS50108"/>
    </source>
</evidence>
<protein>
    <submittedName>
        <fullName evidence="12">Serine threonine-kinase Genghis Khan isoform X1</fullName>
    </submittedName>
</protein>
<comment type="catalytic activity">
    <reaction evidence="4">
        <text>L-threonyl-[protein] + ATP = O-phospho-L-threonyl-[protein] + ADP + H(+)</text>
        <dbReference type="Rhea" id="RHEA:46608"/>
        <dbReference type="Rhea" id="RHEA-COMP:11060"/>
        <dbReference type="Rhea" id="RHEA-COMP:11605"/>
        <dbReference type="ChEBI" id="CHEBI:15378"/>
        <dbReference type="ChEBI" id="CHEBI:30013"/>
        <dbReference type="ChEBI" id="CHEBI:30616"/>
        <dbReference type="ChEBI" id="CHEBI:61977"/>
        <dbReference type="ChEBI" id="CHEBI:456216"/>
        <dbReference type="EC" id="2.7.11.1"/>
    </reaction>
</comment>
<dbReference type="SMART" id="SM00233">
    <property type="entry name" value="PH"/>
    <property type="match status" value="1"/>
</dbReference>
<dbReference type="Pfam" id="PF25346">
    <property type="entry name" value="PH_MRCK"/>
    <property type="match status" value="1"/>
</dbReference>
<comment type="caution">
    <text evidence="12">The sequence shown here is derived from an EMBL/GenBank/DDBJ whole genome shotgun (WGS) entry which is preliminary data.</text>
</comment>
<feature type="compositionally biased region" description="Polar residues" evidence="7">
    <location>
        <begin position="1008"/>
        <end position="1028"/>
    </location>
</feature>
<evidence type="ECO:0000256" key="6">
    <source>
        <dbReference type="SAM" id="Coils"/>
    </source>
</evidence>
<feature type="region of interest" description="Disordered" evidence="7">
    <location>
        <begin position="943"/>
        <end position="1028"/>
    </location>
</feature>
<feature type="domain" description="CNH" evidence="11">
    <location>
        <begin position="446"/>
        <end position="751"/>
    </location>
</feature>
<dbReference type="STRING" id="10195.A0A3M7SW22"/>
<dbReference type="InterPro" id="IPR050839">
    <property type="entry name" value="Rho-assoc_Ser/Thr_Kinase"/>
</dbReference>
<dbReference type="InterPro" id="IPR002219">
    <property type="entry name" value="PKC_DAG/PE"/>
</dbReference>
<name>A0A3M7SW22_BRAPC</name>
<dbReference type="InterPro" id="IPR001180">
    <property type="entry name" value="CNH_dom"/>
</dbReference>
<dbReference type="GO" id="GO:0031032">
    <property type="term" value="P:actomyosin structure organization"/>
    <property type="evidence" value="ECO:0007669"/>
    <property type="project" value="TreeGrafter"/>
</dbReference>
<dbReference type="AlphaFoldDB" id="A0A3M7SW22"/>
<evidence type="ECO:0000256" key="2">
    <source>
        <dbReference type="ARBA" id="ARBA00022723"/>
    </source>
</evidence>
<dbReference type="GO" id="GO:0005856">
    <property type="term" value="C:cytoskeleton"/>
    <property type="evidence" value="ECO:0007669"/>
    <property type="project" value="TreeGrafter"/>
</dbReference>
<feature type="compositionally biased region" description="Basic and acidic residues" evidence="7">
    <location>
        <begin position="176"/>
        <end position="207"/>
    </location>
</feature>
<feature type="domain" description="Phorbol-ester/DAG-type" evidence="9">
    <location>
        <begin position="227"/>
        <end position="279"/>
    </location>
</feature>
<evidence type="ECO:0000259" key="11">
    <source>
        <dbReference type="PROSITE" id="PS50219"/>
    </source>
</evidence>
<keyword evidence="3" id="KW-0862">Zinc</keyword>
<reference evidence="12 13" key="1">
    <citation type="journal article" date="2018" name="Sci. Rep.">
        <title>Genomic signatures of local adaptation to the degree of environmental predictability in rotifers.</title>
        <authorList>
            <person name="Franch-Gras L."/>
            <person name="Hahn C."/>
            <person name="Garcia-Roger E.M."/>
            <person name="Carmona M.J."/>
            <person name="Serra M."/>
            <person name="Gomez A."/>
        </authorList>
    </citation>
    <scope>NUCLEOTIDE SEQUENCE [LARGE SCALE GENOMIC DNA]</scope>
    <source>
        <strain evidence="12">HYR1</strain>
    </source>
</reference>
<keyword evidence="12" id="KW-0808">Transferase</keyword>
<evidence type="ECO:0000313" key="13">
    <source>
        <dbReference type="Proteomes" id="UP000276133"/>
    </source>
</evidence>
<gene>
    <name evidence="12" type="ORF">BpHYR1_029001</name>
</gene>
<keyword evidence="6" id="KW-0175">Coiled coil</keyword>
<comment type="catalytic activity">
    <reaction evidence="5">
        <text>L-seryl-[protein] + ATP = O-phospho-L-seryl-[protein] + ADP + H(+)</text>
        <dbReference type="Rhea" id="RHEA:17989"/>
        <dbReference type="Rhea" id="RHEA-COMP:9863"/>
        <dbReference type="Rhea" id="RHEA-COMP:11604"/>
        <dbReference type="ChEBI" id="CHEBI:15378"/>
        <dbReference type="ChEBI" id="CHEBI:29999"/>
        <dbReference type="ChEBI" id="CHEBI:30616"/>
        <dbReference type="ChEBI" id="CHEBI:83421"/>
        <dbReference type="ChEBI" id="CHEBI:456216"/>
        <dbReference type="EC" id="2.7.11.1"/>
    </reaction>
</comment>
<dbReference type="Pfam" id="PF00130">
    <property type="entry name" value="C1_1"/>
    <property type="match status" value="1"/>
</dbReference>
<evidence type="ECO:0000259" key="8">
    <source>
        <dbReference type="PROSITE" id="PS50003"/>
    </source>
</evidence>
<dbReference type="InterPro" id="IPR011993">
    <property type="entry name" value="PH-like_dom_sf"/>
</dbReference>
<dbReference type="OrthoDB" id="10047816at2759"/>
<evidence type="ECO:0000256" key="4">
    <source>
        <dbReference type="ARBA" id="ARBA00047899"/>
    </source>
</evidence>
<feature type="compositionally biased region" description="Polar residues" evidence="7">
    <location>
        <begin position="943"/>
        <end position="970"/>
    </location>
</feature>
<dbReference type="EMBL" id="REGN01000684">
    <property type="protein sequence ID" value="RNA40031.1"/>
    <property type="molecule type" value="Genomic_DNA"/>
</dbReference>
<evidence type="ECO:0000256" key="5">
    <source>
        <dbReference type="ARBA" id="ARBA00048679"/>
    </source>
</evidence>
<feature type="region of interest" description="Disordered" evidence="7">
    <location>
        <begin position="889"/>
        <end position="916"/>
    </location>
</feature>
<dbReference type="PROSITE" id="PS50108">
    <property type="entry name" value="CRIB"/>
    <property type="match status" value="1"/>
</dbReference>